<sequence length="104" mass="11360">MPTNMGIVADQATISGMVVAFAQAQNEAHDSYRNVTAAQSNLASQWRSDAASVRFQEAVNQWLAGFQKVQQGLNMLNENMQQYSQLTTTTEDDNAMRSGGWASA</sequence>
<dbReference type="Pfam" id="PF06013">
    <property type="entry name" value="WXG100"/>
    <property type="match status" value="1"/>
</dbReference>
<dbReference type="InterPro" id="IPR010310">
    <property type="entry name" value="T7SS_ESAT-6-like"/>
</dbReference>
<dbReference type="AlphaFoldDB" id="A0A562IID1"/>
<dbReference type="RefSeq" id="WP_145776884.1">
    <property type="nucleotide sequence ID" value="NZ_BAAATQ010000311.1"/>
</dbReference>
<dbReference type="Proteomes" id="UP000319825">
    <property type="component" value="Unassembled WGS sequence"/>
</dbReference>
<name>A0A562IID1_MICOL</name>
<dbReference type="Gene3D" id="1.10.287.1060">
    <property type="entry name" value="ESAT-6-like"/>
    <property type="match status" value="1"/>
</dbReference>
<evidence type="ECO:0000313" key="2">
    <source>
        <dbReference type="Proteomes" id="UP000319825"/>
    </source>
</evidence>
<dbReference type="InterPro" id="IPR036689">
    <property type="entry name" value="ESAT-6-like_sf"/>
</dbReference>
<organism evidence="1 2">
    <name type="scientific">Micromonospora olivasterospora</name>
    <dbReference type="NCBI Taxonomy" id="1880"/>
    <lineage>
        <taxon>Bacteria</taxon>
        <taxon>Bacillati</taxon>
        <taxon>Actinomycetota</taxon>
        <taxon>Actinomycetes</taxon>
        <taxon>Micromonosporales</taxon>
        <taxon>Micromonosporaceae</taxon>
        <taxon>Micromonospora</taxon>
    </lineage>
</organism>
<proteinExistence type="predicted"/>
<protein>
    <submittedName>
        <fullName evidence="1">Type VII secretion system (Wss) protein ESAT-6</fullName>
    </submittedName>
</protein>
<comment type="caution">
    <text evidence="1">The sequence shown here is derived from an EMBL/GenBank/DDBJ whole genome shotgun (WGS) entry which is preliminary data.</text>
</comment>
<dbReference type="EMBL" id="VLKE01000001">
    <property type="protein sequence ID" value="TWH70652.1"/>
    <property type="molecule type" value="Genomic_DNA"/>
</dbReference>
<accession>A0A562IID1</accession>
<keyword evidence="2" id="KW-1185">Reference proteome</keyword>
<dbReference type="SUPFAM" id="SSF140453">
    <property type="entry name" value="EsxAB dimer-like"/>
    <property type="match status" value="1"/>
</dbReference>
<dbReference type="OrthoDB" id="3386989at2"/>
<evidence type="ECO:0000313" key="1">
    <source>
        <dbReference type="EMBL" id="TWH70652.1"/>
    </source>
</evidence>
<gene>
    <name evidence="1" type="ORF">JD77_05677</name>
</gene>
<reference evidence="1 2" key="1">
    <citation type="submission" date="2019-07" db="EMBL/GenBank/DDBJ databases">
        <title>R&amp;d 2014.</title>
        <authorList>
            <person name="Klenk H.-P."/>
        </authorList>
    </citation>
    <scope>NUCLEOTIDE SEQUENCE [LARGE SCALE GENOMIC DNA]</scope>
    <source>
        <strain evidence="1 2">DSM 43868</strain>
    </source>
</reference>